<dbReference type="SUPFAM" id="SSF52172">
    <property type="entry name" value="CheY-like"/>
    <property type="match status" value="1"/>
</dbReference>
<sequence length="1293" mass="136861">MLGAKLPAVRLSSSISQDGGGGNAAPVVVDLPPVSKFGFAWPTDPPSSHQSLGADRSVTLTSSEGESDHSDAESTSGFPSQVEQAGDDNPSAFNRAMKLEQQRNSLEQGNGLSSLPRLSRAISMPLPSRLGHLQNPRRPSTSSTTTSPPISEVDAPEDGSNQFQELSLELADTVQTIVQTLLQISPSQVLDPAKEQFSACSLSVPTSCMSSVFTSMKNLNYLSANMAALCAASDTEPSSGGGVRSSTTWSGDPSMSMNVINDFDIGELLQSVGDTLSGAAAQLGVELVLFHGDVGMKHVAVKGDECGISFALSHIVRQVLGTARHGDSIEVGLFITTAPPPPTEGDSESGSRPAVQRSVSDWEGPLWCTFDISHNYAASESSRQVEGDKPQDDYSCPTSRSKPTFRTLILQRLLRQLDASFTSDLQPKAFHGGRACELSISLERGSPLAINARVASPPDDTSNTLLQGASIADEPTLEELAQFTETLRGKKVTLYASSRSSFAHHLTSYLTAWGLDVSISTELGVDGGPPSNESAQGRLHIPPTFSRTISGSPLRATTFPEGEEPFAQTAAESPATPAAAKGPGQPVPAALSFIFIDDDVAVLRERLKKLRLPQAYPLTLSRKRPSLAPHHRPRSATQVYRATSPVVIVHFTSLSNYKLVKEVIQSDLTIYPGGSSCVPEVMIIPKPAGPRRFLTALHTAVTKPVVDPFFAPIATSPISTGQGSFMDPHNNDGAPGTPSPKSPTSKSNRSNSDRSTRSPKDAPGDALSLPIPSPLSMSDRMEYFSEAAAKMGASPSQGLVIQSPSGQPAGIFFHPKGKGKSSTTIIDRDRSQFLVATDRTRVPGARRPSNGTDVKSPLSSQGSVSFSSLHSVSTGTNHVASSEPQTFGAGVSPTQRAKKPGSPITEDVPATVSPPRRVPIITPTNALAKSPATTPQADTVSGGTPSTRRPANRRDSKQNPQAAKAAVDAGIVVPPISVLIVDDNPINQTILSTFMKKKKIKYDVAKNGQEAVTKWRTGGFHLILMDIQMPIMDGIQATKEIRTMEKMNSSSGFPLATPRSEGLPHTPPLRTPSEAPSTSTSSPYRSSVIIVALTASSLQSDRVAALAAGCNDFLTKPVSLQWLNNKIIEWGSIKALQMWADLKPEVNKSISAGQAAQARNVARRLHVPEGRSTPTGPQSRSSSATRPALPPPEPAPPAPERLPPDTTVTSVSKGDLSDSPLSSDSEPAAPEHLARKAPASEPPEHLNVQTDAPDVSTDSLTDSTETPDRPTADQQARDEDSPSSDQYSTADDI</sequence>
<dbReference type="InterPro" id="IPR011006">
    <property type="entry name" value="CheY-like_superfamily"/>
</dbReference>
<organism evidence="6">
    <name type="scientific">Athelia psychrophila</name>
    <dbReference type="NCBI Taxonomy" id="1759441"/>
    <lineage>
        <taxon>Eukaryota</taxon>
        <taxon>Fungi</taxon>
        <taxon>Dikarya</taxon>
        <taxon>Basidiomycota</taxon>
        <taxon>Agaricomycotina</taxon>
        <taxon>Agaricomycetes</taxon>
        <taxon>Agaricomycetidae</taxon>
        <taxon>Atheliales</taxon>
        <taxon>Atheliaceae</taxon>
        <taxon>Athelia</taxon>
    </lineage>
</organism>
<feature type="modified residue" description="4-aspartylphosphate" evidence="3">
    <location>
        <position position="1026"/>
    </location>
</feature>
<dbReference type="PANTHER" id="PTHR45339">
    <property type="entry name" value="HYBRID SIGNAL TRANSDUCTION HISTIDINE KINASE J"/>
    <property type="match status" value="1"/>
</dbReference>
<feature type="compositionally biased region" description="Low complexity" evidence="4">
    <location>
        <begin position="136"/>
        <end position="149"/>
    </location>
</feature>
<accession>A0A166KC16</accession>
<feature type="compositionally biased region" description="Basic and acidic residues" evidence="4">
    <location>
        <begin position="751"/>
        <end position="763"/>
    </location>
</feature>
<feature type="compositionally biased region" description="Polar residues" evidence="4">
    <location>
        <begin position="874"/>
        <end position="885"/>
    </location>
</feature>
<evidence type="ECO:0000256" key="1">
    <source>
        <dbReference type="ARBA" id="ARBA00022553"/>
    </source>
</evidence>
<dbReference type="GO" id="GO:0000156">
    <property type="term" value="F:phosphorelay response regulator activity"/>
    <property type="evidence" value="ECO:0007669"/>
    <property type="project" value="UniProtKB-ARBA"/>
</dbReference>
<feature type="region of interest" description="Disordered" evidence="4">
    <location>
        <begin position="127"/>
        <end position="161"/>
    </location>
</feature>
<keyword evidence="2" id="KW-0902">Two-component regulatory system</keyword>
<dbReference type="InterPro" id="IPR001789">
    <property type="entry name" value="Sig_transdc_resp-reg_receiver"/>
</dbReference>
<reference evidence="6" key="1">
    <citation type="journal article" date="2016" name="Mol. Biol. Evol.">
        <title>Comparative Genomics of Early-Diverging Mushroom-Forming Fungi Provides Insights into the Origins of Lignocellulose Decay Capabilities.</title>
        <authorList>
            <person name="Nagy L.G."/>
            <person name="Riley R."/>
            <person name="Tritt A."/>
            <person name="Adam C."/>
            <person name="Daum C."/>
            <person name="Floudas D."/>
            <person name="Sun H."/>
            <person name="Yadav J.S."/>
            <person name="Pangilinan J."/>
            <person name="Larsson K.H."/>
            <person name="Matsuura K."/>
            <person name="Barry K."/>
            <person name="Labutti K."/>
            <person name="Kuo R."/>
            <person name="Ohm R.A."/>
            <person name="Bhattacharya S.S."/>
            <person name="Shirouzu T."/>
            <person name="Yoshinaga Y."/>
            <person name="Martin F.M."/>
            <person name="Grigoriev I.V."/>
            <person name="Hibbett D.S."/>
        </authorList>
    </citation>
    <scope>NUCLEOTIDE SEQUENCE [LARGE SCALE GENOMIC DNA]</scope>
    <source>
        <strain evidence="6">CBS 109695</strain>
    </source>
</reference>
<evidence type="ECO:0000256" key="3">
    <source>
        <dbReference type="PROSITE-ProRule" id="PRU00169"/>
    </source>
</evidence>
<name>A0A166KC16_9AGAM</name>
<dbReference type="Gene3D" id="3.40.50.2300">
    <property type="match status" value="1"/>
</dbReference>
<feature type="region of interest" description="Disordered" evidence="4">
    <location>
        <begin position="1153"/>
        <end position="1293"/>
    </location>
</feature>
<feature type="region of interest" description="Disordered" evidence="4">
    <location>
        <begin position="35"/>
        <end position="91"/>
    </location>
</feature>
<dbReference type="FunFam" id="3.40.50.2300:FF:000146">
    <property type="entry name" value="Putative two-component response regulator SSK1p"/>
    <property type="match status" value="1"/>
</dbReference>
<feature type="compositionally biased region" description="Low complexity" evidence="4">
    <location>
        <begin position="1071"/>
        <end position="1082"/>
    </location>
</feature>
<dbReference type="STRING" id="436010.A0A166KC16"/>
<feature type="region of interest" description="Disordered" evidence="4">
    <location>
        <begin position="842"/>
        <end position="963"/>
    </location>
</feature>
<feature type="compositionally biased region" description="Basic and acidic residues" evidence="4">
    <location>
        <begin position="1266"/>
        <end position="1280"/>
    </location>
</feature>
<feature type="compositionally biased region" description="Low complexity" evidence="4">
    <location>
        <begin position="1217"/>
        <end position="1231"/>
    </location>
</feature>
<feature type="compositionally biased region" description="Polar residues" evidence="4">
    <location>
        <begin position="73"/>
        <end position="83"/>
    </location>
</feature>
<feature type="region of interest" description="Disordered" evidence="4">
    <location>
        <begin position="380"/>
        <end position="400"/>
    </location>
</feature>
<feature type="region of interest" description="Disordered" evidence="4">
    <location>
        <begin position="529"/>
        <end position="560"/>
    </location>
</feature>
<keyword evidence="1 3" id="KW-0597">Phosphoprotein</keyword>
<feature type="compositionally biased region" description="Pro residues" evidence="4">
    <location>
        <begin position="1188"/>
        <end position="1201"/>
    </location>
</feature>
<feature type="compositionally biased region" description="Basic and acidic residues" evidence="4">
    <location>
        <begin position="383"/>
        <end position="392"/>
    </location>
</feature>
<feature type="region of interest" description="Disordered" evidence="4">
    <location>
        <begin position="1046"/>
        <end position="1082"/>
    </location>
</feature>
<feature type="compositionally biased region" description="Polar residues" evidence="4">
    <location>
        <begin position="1283"/>
        <end position="1293"/>
    </location>
</feature>
<dbReference type="CDD" id="cd17546">
    <property type="entry name" value="REC_hyHK_CKI1_RcsC-like"/>
    <property type="match status" value="1"/>
</dbReference>
<feature type="region of interest" description="Disordered" evidence="4">
    <location>
        <begin position="720"/>
        <end position="775"/>
    </location>
</feature>
<dbReference type="EMBL" id="KV417545">
    <property type="protein sequence ID" value="KZP21751.1"/>
    <property type="molecule type" value="Genomic_DNA"/>
</dbReference>
<feature type="compositionally biased region" description="Polar residues" evidence="4">
    <location>
        <begin position="922"/>
        <end position="949"/>
    </location>
</feature>
<dbReference type="Pfam" id="PF00072">
    <property type="entry name" value="Response_reg"/>
    <property type="match status" value="1"/>
</dbReference>
<evidence type="ECO:0000256" key="4">
    <source>
        <dbReference type="SAM" id="MobiDB-lite"/>
    </source>
</evidence>
<feature type="compositionally biased region" description="Low complexity" evidence="4">
    <location>
        <begin position="856"/>
        <end position="873"/>
    </location>
</feature>
<evidence type="ECO:0000313" key="6">
    <source>
        <dbReference type="EMBL" id="KZP21751.1"/>
    </source>
</evidence>
<gene>
    <name evidence="6" type="ORF">FIBSPDRAFT_860376</name>
</gene>
<dbReference type="OrthoDB" id="21225at2759"/>
<dbReference type="PANTHER" id="PTHR45339:SF1">
    <property type="entry name" value="HYBRID SIGNAL TRANSDUCTION HISTIDINE KINASE J"/>
    <property type="match status" value="1"/>
</dbReference>
<evidence type="ECO:0000259" key="5">
    <source>
        <dbReference type="PROSITE" id="PS50110"/>
    </source>
</evidence>
<feature type="compositionally biased region" description="Polar residues" evidence="4">
    <location>
        <begin position="1172"/>
        <end position="1185"/>
    </location>
</feature>
<dbReference type="PROSITE" id="PS50110">
    <property type="entry name" value="RESPONSE_REGULATORY"/>
    <property type="match status" value="1"/>
</dbReference>
<protein>
    <recommendedName>
        <fullName evidence="5">Response regulatory domain-containing protein</fullName>
    </recommendedName>
</protein>
<proteinExistence type="predicted"/>
<evidence type="ECO:0000256" key="2">
    <source>
        <dbReference type="ARBA" id="ARBA00023012"/>
    </source>
</evidence>
<dbReference type="SMART" id="SM00448">
    <property type="entry name" value="REC"/>
    <property type="match status" value="1"/>
</dbReference>
<feature type="domain" description="Response regulatory" evidence="5">
    <location>
        <begin position="977"/>
        <end position="1131"/>
    </location>
</feature>